<dbReference type="GO" id="GO:0016020">
    <property type="term" value="C:membrane"/>
    <property type="evidence" value="ECO:0007669"/>
    <property type="project" value="UniProtKB-SubCell"/>
</dbReference>
<feature type="transmembrane region" description="Helical" evidence="5">
    <location>
        <begin position="133"/>
        <end position="151"/>
    </location>
</feature>
<evidence type="ECO:0000256" key="5">
    <source>
        <dbReference type="SAM" id="Phobius"/>
    </source>
</evidence>
<dbReference type="EMBL" id="LJRF01000151">
    <property type="protein sequence ID" value="KPY45117.1"/>
    <property type="molecule type" value="Genomic_DNA"/>
</dbReference>
<dbReference type="RefSeq" id="WP_004884517.1">
    <property type="nucleotide sequence ID" value="NZ_LJRF01000151.1"/>
</dbReference>
<dbReference type="PATRIC" id="fig|55398.3.peg.3057"/>
<proteinExistence type="predicted"/>
<organism evidence="7 8">
    <name type="scientific">Pseudomonas syringae pv. ribicola</name>
    <dbReference type="NCBI Taxonomy" id="55398"/>
    <lineage>
        <taxon>Bacteria</taxon>
        <taxon>Pseudomonadati</taxon>
        <taxon>Pseudomonadota</taxon>
        <taxon>Gammaproteobacteria</taxon>
        <taxon>Pseudomonadales</taxon>
        <taxon>Pseudomonadaceae</taxon>
        <taxon>Pseudomonas</taxon>
    </lineage>
</organism>
<dbReference type="SUPFAM" id="SSF144091">
    <property type="entry name" value="Rhomboid-like"/>
    <property type="match status" value="1"/>
</dbReference>
<evidence type="ECO:0000256" key="4">
    <source>
        <dbReference type="ARBA" id="ARBA00023136"/>
    </source>
</evidence>
<dbReference type="Pfam" id="PF01694">
    <property type="entry name" value="Rhomboid"/>
    <property type="match status" value="1"/>
</dbReference>
<gene>
    <name evidence="7" type="ORF">ALO47_02415</name>
</gene>
<evidence type="ECO:0000259" key="6">
    <source>
        <dbReference type="Pfam" id="PF01694"/>
    </source>
</evidence>
<comment type="caution">
    <text evidence="7">The sequence shown here is derived from an EMBL/GenBank/DDBJ whole genome shotgun (WGS) entry which is preliminary data.</text>
</comment>
<keyword evidence="2 5" id="KW-0812">Transmembrane</keyword>
<evidence type="ECO:0000313" key="7">
    <source>
        <dbReference type="EMBL" id="KPY45117.1"/>
    </source>
</evidence>
<sequence length="188" mass="20424">MSFSARLKVILALSLVLVAVQFVNVFSSGNLVTYGIIPRTFSGLQGIFFAPFIHGSFRHLFGNLLPFMVLSWLVATEGVKRYAWVAGLICLLGGILVWLFGRSSIHVGASGLIFGLWTYLLARAWYQRSLVSLLLAMIALAGYSGLIYGFVPMPGISFESHLAGALAGVVVARLMHSKTLQSETTRVV</sequence>
<feature type="transmembrane region" description="Helical" evidence="5">
    <location>
        <begin position="82"/>
        <end position="101"/>
    </location>
</feature>
<comment type="subcellular location">
    <subcellularLocation>
        <location evidence="1">Membrane</location>
        <topology evidence="1">Multi-pass membrane protein</topology>
    </subcellularLocation>
</comment>
<feature type="transmembrane region" description="Helical" evidence="5">
    <location>
        <begin position="52"/>
        <end position="75"/>
    </location>
</feature>
<evidence type="ECO:0000313" key="8">
    <source>
        <dbReference type="Proteomes" id="UP000050554"/>
    </source>
</evidence>
<keyword evidence="4 5" id="KW-0472">Membrane</keyword>
<dbReference type="GO" id="GO:0004252">
    <property type="term" value="F:serine-type endopeptidase activity"/>
    <property type="evidence" value="ECO:0007669"/>
    <property type="project" value="InterPro"/>
</dbReference>
<evidence type="ECO:0000256" key="1">
    <source>
        <dbReference type="ARBA" id="ARBA00004141"/>
    </source>
</evidence>
<protein>
    <submittedName>
        <fullName evidence="7">Rhomboid family protein</fullName>
    </submittedName>
</protein>
<dbReference type="AlphaFoldDB" id="A0A0Q0BE49"/>
<accession>A0A0Q0BE49</accession>
<evidence type="ECO:0000256" key="2">
    <source>
        <dbReference type="ARBA" id="ARBA00022692"/>
    </source>
</evidence>
<dbReference type="PANTHER" id="PTHR43066:SF11">
    <property type="entry name" value="PEPTIDASE S54 RHOMBOID DOMAIN-CONTAINING PROTEIN"/>
    <property type="match status" value="1"/>
</dbReference>
<dbReference type="Proteomes" id="UP000050554">
    <property type="component" value="Unassembled WGS sequence"/>
</dbReference>
<dbReference type="PANTHER" id="PTHR43066">
    <property type="entry name" value="RHOMBOID-RELATED PROTEIN"/>
    <property type="match status" value="1"/>
</dbReference>
<keyword evidence="3 5" id="KW-1133">Transmembrane helix</keyword>
<feature type="transmembrane region" description="Helical" evidence="5">
    <location>
        <begin position="107"/>
        <end position="126"/>
    </location>
</feature>
<dbReference type="Gene3D" id="1.20.1540.10">
    <property type="entry name" value="Rhomboid-like"/>
    <property type="match status" value="1"/>
</dbReference>
<feature type="domain" description="Peptidase S54 rhomboid" evidence="6">
    <location>
        <begin position="46"/>
        <end position="176"/>
    </location>
</feature>
<reference evidence="7 8" key="1">
    <citation type="submission" date="2015-09" db="EMBL/GenBank/DDBJ databases">
        <title>Genome announcement of multiple Pseudomonas syringae strains.</title>
        <authorList>
            <person name="Thakur S."/>
            <person name="Wang P.W."/>
            <person name="Gong Y."/>
            <person name="Weir B.S."/>
            <person name="Guttman D.S."/>
        </authorList>
    </citation>
    <scope>NUCLEOTIDE SEQUENCE [LARGE SCALE GENOMIC DNA]</scope>
    <source>
        <strain evidence="7 8">ICMP3882</strain>
    </source>
</reference>
<name>A0A0Q0BE49_PSESI</name>
<dbReference type="InterPro" id="IPR022764">
    <property type="entry name" value="Peptidase_S54_rhomboid_dom"/>
</dbReference>
<evidence type="ECO:0000256" key="3">
    <source>
        <dbReference type="ARBA" id="ARBA00022989"/>
    </source>
</evidence>
<dbReference type="InterPro" id="IPR035952">
    <property type="entry name" value="Rhomboid-like_sf"/>
</dbReference>